<keyword evidence="2" id="KW-1185">Reference proteome</keyword>
<evidence type="ECO:0000313" key="2">
    <source>
        <dbReference type="Proteomes" id="UP000019788"/>
    </source>
</evidence>
<evidence type="ECO:0000313" key="1">
    <source>
        <dbReference type="EMBL" id="CDN96814.1"/>
    </source>
</evidence>
<sequence>MRLSKTGYPPRYLLSFGIPALPTPPCLTLLLPNHLSVLLDQEKPSAVLWIDPVSPQPFSLLWSTTMFKALNQFFAMLESMFRAVTNLTKAAENVTEWAEEESAHFNNKARLQREQAIALLNIENAQELQEKGLTEAVESVRKERSKSKA</sequence>
<dbReference type="RefSeq" id="YP_009031778.1">
    <property type="nucleotide sequence ID" value="NC_024140.1"/>
</dbReference>
<proteinExistence type="predicted"/>
<dbReference type="EMBL" id="HG962375">
    <property type="protein sequence ID" value="CDN96814.1"/>
    <property type="molecule type" value="Genomic_DNA"/>
</dbReference>
<reference evidence="2" key="1">
    <citation type="journal article" date="2015" name="PLoS ONE">
        <title>Investigation of a Large Collection of Pseudomonas aeruginosa Bacteriophages Collected from a Single Environmental Source in Abidjan, Cote d'Ivoire.</title>
        <authorList>
            <person name="Essoh C."/>
            <person name="Latino L."/>
            <person name="Midoux C."/>
            <person name="Blouin Y."/>
            <person name="Loukou G."/>
            <person name="Nguetta S.P."/>
            <person name="Lathro S."/>
            <person name="Cablanmian A."/>
            <person name="Kouassi A.K."/>
            <person name="Vergnaud G."/>
            <person name="Pourcel C."/>
        </authorList>
    </citation>
    <scope>NUCLEOTIDE SEQUENCE [LARGE SCALE GENOMIC DNA]</scope>
</reference>
<gene>
    <name evidence="1" type="primary">ORF01</name>
</gene>
<dbReference type="KEGG" id="vg:19487208"/>
<organism evidence="1 2">
    <name type="scientific">Pseudomonas phage vB_PaeP_C2-10_Ab09</name>
    <dbReference type="NCBI Taxonomy" id="1476391"/>
    <lineage>
        <taxon>Viruses</taxon>
        <taxon>Duplodnaviria</taxon>
        <taxon>Heunggongvirae</taxon>
        <taxon>Uroviricota</taxon>
        <taxon>Caudoviricetes</taxon>
        <taxon>Schitoviridae</taxon>
        <taxon>Migulavirinae</taxon>
        <taxon>Litunavirus</taxon>
        <taxon>Litunavirus Ab09</taxon>
    </lineage>
</organism>
<name>X5KN62_9CAUD</name>
<dbReference type="GeneID" id="19487208"/>
<dbReference type="Proteomes" id="UP000019788">
    <property type="component" value="Segment"/>
</dbReference>
<accession>X5KN62</accession>
<protein>
    <submittedName>
        <fullName evidence="1">Uncharacterized protein</fullName>
    </submittedName>
</protein>